<dbReference type="InterPro" id="IPR018958">
    <property type="entry name" value="Knr4/Smi1-like_dom"/>
</dbReference>
<dbReference type="Pfam" id="PF09346">
    <property type="entry name" value="SMI1_KNR4"/>
    <property type="match status" value="1"/>
</dbReference>
<dbReference type="InterPro" id="IPR018391">
    <property type="entry name" value="PQQ_b-propeller_rpt"/>
</dbReference>
<feature type="compositionally biased region" description="Basic residues" evidence="1">
    <location>
        <begin position="144"/>
        <end position="154"/>
    </location>
</feature>
<dbReference type="EMBL" id="CP036433">
    <property type="protein sequence ID" value="QDU92639.1"/>
    <property type="molecule type" value="Genomic_DNA"/>
</dbReference>
<evidence type="ECO:0000313" key="4">
    <source>
        <dbReference type="Proteomes" id="UP000317648"/>
    </source>
</evidence>
<protein>
    <submittedName>
        <fullName evidence="3">SMI1 / KNR4 family protein</fullName>
    </submittedName>
</protein>
<dbReference type="SUPFAM" id="SSF160631">
    <property type="entry name" value="SMI1/KNR4-like"/>
    <property type="match status" value="1"/>
</dbReference>
<dbReference type="KEGG" id="lcre:Pla8534_03870"/>
<feature type="compositionally biased region" description="Basic and acidic residues" evidence="1">
    <location>
        <begin position="155"/>
        <end position="168"/>
    </location>
</feature>
<organism evidence="3 4">
    <name type="scientific">Lignipirellula cremea</name>
    <dbReference type="NCBI Taxonomy" id="2528010"/>
    <lineage>
        <taxon>Bacteria</taxon>
        <taxon>Pseudomonadati</taxon>
        <taxon>Planctomycetota</taxon>
        <taxon>Planctomycetia</taxon>
        <taxon>Pirellulales</taxon>
        <taxon>Pirellulaceae</taxon>
        <taxon>Lignipirellula</taxon>
    </lineage>
</organism>
<feature type="domain" description="Knr4/Smi1-like" evidence="2">
    <location>
        <begin position="19"/>
        <end position="135"/>
    </location>
</feature>
<dbReference type="SUPFAM" id="SSF50969">
    <property type="entry name" value="YVTN repeat-like/Quinoprotein amine dehydrogenase"/>
    <property type="match status" value="1"/>
</dbReference>
<dbReference type="Proteomes" id="UP000317648">
    <property type="component" value="Chromosome"/>
</dbReference>
<evidence type="ECO:0000256" key="1">
    <source>
        <dbReference type="SAM" id="MobiDB-lite"/>
    </source>
</evidence>
<name>A0A518DLC7_9BACT</name>
<evidence type="ECO:0000259" key="2">
    <source>
        <dbReference type="SMART" id="SM00860"/>
    </source>
</evidence>
<sequence>MTLATRLETMATGPAAHQPAALDAIREIEEELGFDLPADYTAFLQRSNGFDIDVDPVVESRFRLHQIETIIDKSHGYGFDVRDQQIVVIGDDGGEHAYAIDFRFDPVQFVRVSYYDHDRRSFEYLGDSLEVFVRNVLEDTKLKKPKGLAKRKKKTELPNKVDRKRKPEDPGLALILKDHHSEVAEPAIFVKELGQFVFRGQNGSHVLDPDDGNPHPLPGEARRSYPPFAYNPPRNSLIGKVYEPEQHKWFVGEFDIESGERIGTFPDEPHVHSQLMQISPDGGSLVAAGRDFYLGLHDTEGAFGGLALFDTATRELRRRFFSWQDGTPGLTINADGLLVHVSTRREGDRAPFRSYREILFRSLETGDVVRKIELKESFPRYYWLRTTSSGRLLAVNGDHIVCEIHDDGGVTQPIGPRRLAETNSLALVGDDRLLIGTGAGSLHLLDLATGEQLWSARHRRGCCGCLCVSADNRWVLTGGLDAGPTRLWRLPD</sequence>
<dbReference type="InterPro" id="IPR015943">
    <property type="entry name" value="WD40/YVTN_repeat-like_dom_sf"/>
</dbReference>
<proteinExistence type="predicted"/>
<keyword evidence="4" id="KW-1185">Reference proteome</keyword>
<feature type="region of interest" description="Disordered" evidence="1">
    <location>
        <begin position="144"/>
        <end position="168"/>
    </location>
</feature>
<dbReference type="AlphaFoldDB" id="A0A518DLC7"/>
<accession>A0A518DLC7</accession>
<evidence type="ECO:0000313" key="3">
    <source>
        <dbReference type="EMBL" id="QDU92639.1"/>
    </source>
</evidence>
<dbReference type="InterPro" id="IPR037883">
    <property type="entry name" value="Knr4/Smi1-like_sf"/>
</dbReference>
<dbReference type="Gene3D" id="3.40.1580.10">
    <property type="entry name" value="SMI1/KNR4-like"/>
    <property type="match status" value="1"/>
</dbReference>
<dbReference type="SMART" id="SM00564">
    <property type="entry name" value="PQQ"/>
    <property type="match status" value="1"/>
</dbReference>
<reference evidence="3 4" key="1">
    <citation type="submission" date="2019-02" db="EMBL/GenBank/DDBJ databases">
        <title>Deep-cultivation of Planctomycetes and their phenomic and genomic characterization uncovers novel biology.</title>
        <authorList>
            <person name="Wiegand S."/>
            <person name="Jogler M."/>
            <person name="Boedeker C."/>
            <person name="Pinto D."/>
            <person name="Vollmers J."/>
            <person name="Rivas-Marin E."/>
            <person name="Kohn T."/>
            <person name="Peeters S.H."/>
            <person name="Heuer A."/>
            <person name="Rast P."/>
            <person name="Oberbeckmann S."/>
            <person name="Bunk B."/>
            <person name="Jeske O."/>
            <person name="Meyerdierks A."/>
            <person name="Storesund J.E."/>
            <person name="Kallscheuer N."/>
            <person name="Luecker S."/>
            <person name="Lage O.M."/>
            <person name="Pohl T."/>
            <person name="Merkel B.J."/>
            <person name="Hornburger P."/>
            <person name="Mueller R.-W."/>
            <person name="Bruemmer F."/>
            <person name="Labrenz M."/>
            <person name="Spormann A.M."/>
            <person name="Op den Camp H."/>
            <person name="Overmann J."/>
            <person name="Amann R."/>
            <person name="Jetten M.S.M."/>
            <person name="Mascher T."/>
            <person name="Medema M.H."/>
            <person name="Devos D.P."/>
            <person name="Kaster A.-K."/>
            <person name="Ovreas L."/>
            <person name="Rohde M."/>
            <person name="Galperin M.Y."/>
            <person name="Jogler C."/>
        </authorList>
    </citation>
    <scope>NUCLEOTIDE SEQUENCE [LARGE SCALE GENOMIC DNA]</scope>
    <source>
        <strain evidence="3 4">Pla85_3_4</strain>
    </source>
</reference>
<dbReference type="Gene3D" id="2.130.10.10">
    <property type="entry name" value="YVTN repeat-like/Quinoprotein amine dehydrogenase"/>
    <property type="match status" value="1"/>
</dbReference>
<gene>
    <name evidence="3" type="ORF">Pla8534_03870</name>
</gene>
<dbReference type="InterPro" id="IPR011044">
    <property type="entry name" value="Quino_amine_DH_bsu"/>
</dbReference>
<dbReference type="OrthoDB" id="9795554at2"/>
<dbReference type="SMART" id="SM00860">
    <property type="entry name" value="SMI1_KNR4"/>
    <property type="match status" value="1"/>
</dbReference>